<protein>
    <submittedName>
        <fullName evidence="2">Uncharacterized protein</fullName>
    </submittedName>
</protein>
<sequence>MRELPTASTGSNPSLPDVAPSPPPPDFGEKGFPHVALDDPECETLSIRGVGCSGIWEDSVYCLGSSRMALDVPVCDDPVCACKT</sequence>
<proteinExistence type="predicted"/>
<dbReference type="Proteomes" id="UP001054821">
    <property type="component" value="Chromosome 6"/>
</dbReference>
<dbReference type="EMBL" id="JAJFAZ020000006">
    <property type="protein sequence ID" value="KAI5324575.1"/>
    <property type="molecule type" value="Genomic_DNA"/>
</dbReference>
<reference evidence="2 3" key="1">
    <citation type="journal article" date="2022" name="G3 (Bethesda)">
        <title>Whole-genome sequence and methylome profiling of the almond [Prunus dulcis (Mill.) D.A. Webb] cultivar 'Nonpareil'.</title>
        <authorList>
            <person name="D'Amico-Willman K.M."/>
            <person name="Ouma W.Z."/>
            <person name="Meulia T."/>
            <person name="Sideli G.M."/>
            <person name="Gradziel T.M."/>
            <person name="Fresnedo-Ramirez J."/>
        </authorList>
    </citation>
    <scope>NUCLEOTIDE SEQUENCE [LARGE SCALE GENOMIC DNA]</scope>
    <source>
        <strain evidence="2">Clone GOH B32 T37-40</strain>
    </source>
</reference>
<dbReference type="AlphaFoldDB" id="A0AAD4VGC9"/>
<feature type="compositionally biased region" description="Polar residues" evidence="1">
    <location>
        <begin position="1"/>
        <end position="12"/>
    </location>
</feature>
<name>A0AAD4VGC9_PRUDU</name>
<evidence type="ECO:0000313" key="2">
    <source>
        <dbReference type="EMBL" id="KAI5324575.1"/>
    </source>
</evidence>
<organism evidence="2 3">
    <name type="scientific">Prunus dulcis</name>
    <name type="common">Almond</name>
    <name type="synonym">Amygdalus dulcis</name>
    <dbReference type="NCBI Taxonomy" id="3755"/>
    <lineage>
        <taxon>Eukaryota</taxon>
        <taxon>Viridiplantae</taxon>
        <taxon>Streptophyta</taxon>
        <taxon>Embryophyta</taxon>
        <taxon>Tracheophyta</taxon>
        <taxon>Spermatophyta</taxon>
        <taxon>Magnoliopsida</taxon>
        <taxon>eudicotyledons</taxon>
        <taxon>Gunneridae</taxon>
        <taxon>Pentapetalae</taxon>
        <taxon>rosids</taxon>
        <taxon>fabids</taxon>
        <taxon>Rosales</taxon>
        <taxon>Rosaceae</taxon>
        <taxon>Amygdaloideae</taxon>
        <taxon>Amygdaleae</taxon>
        <taxon>Prunus</taxon>
    </lineage>
</organism>
<gene>
    <name evidence="2" type="ORF">L3X38_033648</name>
</gene>
<comment type="caution">
    <text evidence="2">The sequence shown here is derived from an EMBL/GenBank/DDBJ whole genome shotgun (WGS) entry which is preliminary data.</text>
</comment>
<keyword evidence="3" id="KW-1185">Reference proteome</keyword>
<feature type="region of interest" description="Disordered" evidence="1">
    <location>
        <begin position="1"/>
        <end position="33"/>
    </location>
</feature>
<evidence type="ECO:0000313" key="3">
    <source>
        <dbReference type="Proteomes" id="UP001054821"/>
    </source>
</evidence>
<accession>A0AAD4VGC9</accession>
<evidence type="ECO:0000256" key="1">
    <source>
        <dbReference type="SAM" id="MobiDB-lite"/>
    </source>
</evidence>